<dbReference type="OrthoDB" id="673967at2759"/>
<dbReference type="HOGENOM" id="CLU_033501_0_0_1"/>
<dbReference type="SMART" id="SM00256">
    <property type="entry name" value="FBOX"/>
    <property type="match status" value="1"/>
</dbReference>
<dbReference type="NCBIfam" id="TIGR01640">
    <property type="entry name" value="F_box_assoc_1"/>
    <property type="match status" value="1"/>
</dbReference>
<dbReference type="PANTHER" id="PTHR31111">
    <property type="entry name" value="BNAA05G37150D PROTEIN-RELATED"/>
    <property type="match status" value="1"/>
</dbReference>
<organism evidence="2">
    <name type="scientific">Oryza brachyantha</name>
    <name type="common">malo sina</name>
    <dbReference type="NCBI Taxonomy" id="4533"/>
    <lineage>
        <taxon>Eukaryota</taxon>
        <taxon>Viridiplantae</taxon>
        <taxon>Streptophyta</taxon>
        <taxon>Embryophyta</taxon>
        <taxon>Tracheophyta</taxon>
        <taxon>Spermatophyta</taxon>
        <taxon>Magnoliopsida</taxon>
        <taxon>Liliopsida</taxon>
        <taxon>Poales</taxon>
        <taxon>Poaceae</taxon>
        <taxon>BOP clade</taxon>
        <taxon>Oryzoideae</taxon>
        <taxon>Oryzeae</taxon>
        <taxon>Oryzinae</taxon>
        <taxon>Oryza</taxon>
    </lineage>
</organism>
<dbReference type="SUPFAM" id="SSF50965">
    <property type="entry name" value="Galactose oxidase, central domain"/>
    <property type="match status" value="1"/>
</dbReference>
<dbReference type="Gene3D" id="1.20.1280.50">
    <property type="match status" value="1"/>
</dbReference>
<dbReference type="SUPFAM" id="SSF81383">
    <property type="entry name" value="F-box domain"/>
    <property type="match status" value="1"/>
</dbReference>
<accession>J3MJP4</accession>
<name>J3MJP4_ORYBR</name>
<sequence>MASPEPCAAAEPGGGFGAVDGALAPELLFEVMQRLPAKPMCRLRAVCRSWLAFTTDPLFLAAYAARHPHPLLAVLEEGSPTRRVDLVDLSGNVVKEIRGVREASGVVRASSGRVLVHGENHGVTVVDPATGSMAALPFGLAEDTARRCGALRTPWIAFGQTASTGEHKLLRIFEDMEDGIEAEPVCEVLTVSDVNGQWRKMESPPGYLDPSCTNGVVFRGAAYFFLDLWQLDPSFNTYFATGCIPSFDLVTEQWGMHLQGPVNRILEEANGTLSYADLTDRLMLSELKGTLSTAHWNDRILAVDIWFLVDFEKGVWSKEYRINVGFAFEDFGDAVQPLVVADDGKVVLWLQTGSNGMVWVYNPVTDTSSEIIRKETSIDNGIGVYTGNQLCPGSV</sequence>
<dbReference type="KEGG" id="obr:102722310"/>
<dbReference type="Gramene" id="OB07G16260.1">
    <property type="protein sequence ID" value="OB07G16260.1"/>
    <property type="gene ID" value="OB07G16260"/>
</dbReference>
<dbReference type="AlphaFoldDB" id="J3MJP4"/>
<evidence type="ECO:0000259" key="1">
    <source>
        <dbReference type="SMART" id="SM00256"/>
    </source>
</evidence>
<reference evidence="2" key="1">
    <citation type="journal article" date="2013" name="Nat. Commun.">
        <title>Whole-genome sequencing of Oryza brachyantha reveals mechanisms underlying Oryza genome evolution.</title>
        <authorList>
            <person name="Chen J."/>
            <person name="Huang Q."/>
            <person name="Gao D."/>
            <person name="Wang J."/>
            <person name="Lang Y."/>
            <person name="Liu T."/>
            <person name="Li B."/>
            <person name="Bai Z."/>
            <person name="Luis Goicoechea J."/>
            <person name="Liang C."/>
            <person name="Chen C."/>
            <person name="Zhang W."/>
            <person name="Sun S."/>
            <person name="Liao Y."/>
            <person name="Zhang X."/>
            <person name="Yang L."/>
            <person name="Song C."/>
            <person name="Wang M."/>
            <person name="Shi J."/>
            <person name="Liu G."/>
            <person name="Liu J."/>
            <person name="Zhou H."/>
            <person name="Zhou W."/>
            <person name="Yu Q."/>
            <person name="An N."/>
            <person name="Chen Y."/>
            <person name="Cai Q."/>
            <person name="Wang B."/>
            <person name="Liu B."/>
            <person name="Min J."/>
            <person name="Huang Y."/>
            <person name="Wu H."/>
            <person name="Li Z."/>
            <person name="Zhang Y."/>
            <person name="Yin Y."/>
            <person name="Song W."/>
            <person name="Jiang J."/>
            <person name="Jackson S.A."/>
            <person name="Wing R.A."/>
            <person name="Wang J."/>
            <person name="Chen M."/>
        </authorList>
    </citation>
    <scope>NUCLEOTIDE SEQUENCE [LARGE SCALE GENOMIC DNA]</scope>
    <source>
        <strain evidence="2">cv. IRGC 101232</strain>
    </source>
</reference>
<dbReference type="OMA" id="FATGCIP"/>
<dbReference type="Pfam" id="PF00646">
    <property type="entry name" value="F-box"/>
    <property type="match status" value="1"/>
</dbReference>
<dbReference type="SUPFAM" id="SSF63829">
    <property type="entry name" value="Calcium-dependent phosphotriesterase"/>
    <property type="match status" value="1"/>
</dbReference>
<dbReference type="PANTHER" id="PTHR31111:SF133">
    <property type="entry name" value="OS07G0196600 PROTEIN"/>
    <property type="match status" value="1"/>
</dbReference>
<dbReference type="InterPro" id="IPR011043">
    <property type="entry name" value="Gal_Oxase/kelch_b-propeller"/>
</dbReference>
<dbReference type="Proteomes" id="UP000006038">
    <property type="component" value="Chromosome 7"/>
</dbReference>
<dbReference type="InterPro" id="IPR001810">
    <property type="entry name" value="F-box_dom"/>
</dbReference>
<feature type="domain" description="F-box" evidence="1">
    <location>
        <begin position="23"/>
        <end position="63"/>
    </location>
</feature>
<dbReference type="EnsemblPlants" id="OB07G16260.1">
    <property type="protein sequence ID" value="OB07G16260.1"/>
    <property type="gene ID" value="OB07G16260"/>
</dbReference>
<gene>
    <name evidence="2" type="primary">LOC102722310</name>
</gene>
<dbReference type="RefSeq" id="XP_006657582.1">
    <property type="nucleotide sequence ID" value="XM_006657519.3"/>
</dbReference>
<reference evidence="2" key="2">
    <citation type="submission" date="2013-04" db="UniProtKB">
        <authorList>
            <consortium name="EnsemblPlants"/>
        </authorList>
    </citation>
    <scope>IDENTIFICATION</scope>
</reference>
<dbReference type="InterPro" id="IPR017451">
    <property type="entry name" value="F-box-assoc_interact_dom"/>
</dbReference>
<dbReference type="InterPro" id="IPR013187">
    <property type="entry name" value="F-box-assoc_dom_typ3"/>
</dbReference>
<keyword evidence="3" id="KW-1185">Reference proteome</keyword>
<proteinExistence type="predicted"/>
<dbReference type="Pfam" id="PF08268">
    <property type="entry name" value="FBA_3"/>
    <property type="match status" value="1"/>
</dbReference>
<dbReference type="GeneID" id="102722310"/>
<evidence type="ECO:0000313" key="2">
    <source>
        <dbReference type="EnsemblPlants" id="OB07G16260.1"/>
    </source>
</evidence>
<dbReference type="InterPro" id="IPR036047">
    <property type="entry name" value="F-box-like_dom_sf"/>
</dbReference>
<protein>
    <recommendedName>
        <fullName evidence="1">F-box domain-containing protein</fullName>
    </recommendedName>
</protein>
<evidence type="ECO:0000313" key="3">
    <source>
        <dbReference type="Proteomes" id="UP000006038"/>
    </source>
</evidence>